<gene>
    <name evidence="1" type="ORF">M9H77_08620</name>
</gene>
<evidence type="ECO:0000313" key="1">
    <source>
        <dbReference type="EMBL" id="KAI5677670.1"/>
    </source>
</evidence>
<reference evidence="2" key="1">
    <citation type="journal article" date="2023" name="Nat. Plants">
        <title>Single-cell RNA sequencing provides a high-resolution roadmap for understanding the multicellular compartmentation of specialized metabolism.</title>
        <authorList>
            <person name="Sun S."/>
            <person name="Shen X."/>
            <person name="Li Y."/>
            <person name="Li Y."/>
            <person name="Wang S."/>
            <person name="Li R."/>
            <person name="Zhang H."/>
            <person name="Shen G."/>
            <person name="Guo B."/>
            <person name="Wei J."/>
            <person name="Xu J."/>
            <person name="St-Pierre B."/>
            <person name="Chen S."/>
            <person name="Sun C."/>
        </authorList>
    </citation>
    <scope>NUCLEOTIDE SEQUENCE [LARGE SCALE GENOMIC DNA]</scope>
</reference>
<dbReference type="EMBL" id="CM044702">
    <property type="protein sequence ID" value="KAI5677670.1"/>
    <property type="molecule type" value="Genomic_DNA"/>
</dbReference>
<comment type="caution">
    <text evidence="1">The sequence shown here is derived from an EMBL/GenBank/DDBJ whole genome shotgun (WGS) entry which is preliminary data.</text>
</comment>
<proteinExistence type="predicted"/>
<accession>A0ACC0BYG7</accession>
<dbReference type="Proteomes" id="UP001060085">
    <property type="component" value="Linkage Group LG02"/>
</dbReference>
<organism evidence="1 2">
    <name type="scientific">Catharanthus roseus</name>
    <name type="common">Madagascar periwinkle</name>
    <name type="synonym">Vinca rosea</name>
    <dbReference type="NCBI Taxonomy" id="4058"/>
    <lineage>
        <taxon>Eukaryota</taxon>
        <taxon>Viridiplantae</taxon>
        <taxon>Streptophyta</taxon>
        <taxon>Embryophyta</taxon>
        <taxon>Tracheophyta</taxon>
        <taxon>Spermatophyta</taxon>
        <taxon>Magnoliopsida</taxon>
        <taxon>eudicotyledons</taxon>
        <taxon>Gunneridae</taxon>
        <taxon>Pentapetalae</taxon>
        <taxon>asterids</taxon>
        <taxon>lamiids</taxon>
        <taxon>Gentianales</taxon>
        <taxon>Apocynaceae</taxon>
        <taxon>Rauvolfioideae</taxon>
        <taxon>Vinceae</taxon>
        <taxon>Catharanthinae</taxon>
        <taxon>Catharanthus</taxon>
    </lineage>
</organism>
<sequence length="239" mass="26844">MQEQFTGHYHCWFEVPSDVYDMWWGDFRSRSGDWMRDLLGDAQAARKRPVWIPEMFWRMRVGGSGSGEIHRWFYILHRALGEEDLTERFSKSRHLEELHKHQTGNKKGQYVDFHSEEFWKAEEKVAATGAPMPRDLQLMSTISGGLSRGSLYGAGSEAAHLRAESSQTAAGLPPCYLETEQRIMRQVEAIVPVSVLPSTNARVSSSTPPPPSIDASGTNTVDPPPSPSPSSDVRDLEDI</sequence>
<keyword evidence="2" id="KW-1185">Reference proteome</keyword>
<evidence type="ECO:0000313" key="2">
    <source>
        <dbReference type="Proteomes" id="UP001060085"/>
    </source>
</evidence>
<protein>
    <submittedName>
        <fullName evidence="1">Uncharacterized protein</fullName>
    </submittedName>
</protein>
<name>A0ACC0BYG7_CATRO</name>